<keyword evidence="2" id="KW-1185">Reference proteome</keyword>
<accession>A0AAN9II82</accession>
<proteinExistence type="predicted"/>
<name>A0AAN9II82_CLITE</name>
<dbReference type="Proteomes" id="UP001359559">
    <property type="component" value="Unassembled WGS sequence"/>
</dbReference>
<gene>
    <name evidence="1" type="ORF">RJT34_25149</name>
</gene>
<comment type="caution">
    <text evidence="1">The sequence shown here is derived from an EMBL/GenBank/DDBJ whole genome shotgun (WGS) entry which is preliminary data.</text>
</comment>
<protein>
    <submittedName>
        <fullName evidence="1">Uncharacterized protein</fullName>
    </submittedName>
</protein>
<organism evidence="1 2">
    <name type="scientific">Clitoria ternatea</name>
    <name type="common">Butterfly pea</name>
    <dbReference type="NCBI Taxonomy" id="43366"/>
    <lineage>
        <taxon>Eukaryota</taxon>
        <taxon>Viridiplantae</taxon>
        <taxon>Streptophyta</taxon>
        <taxon>Embryophyta</taxon>
        <taxon>Tracheophyta</taxon>
        <taxon>Spermatophyta</taxon>
        <taxon>Magnoliopsida</taxon>
        <taxon>eudicotyledons</taxon>
        <taxon>Gunneridae</taxon>
        <taxon>Pentapetalae</taxon>
        <taxon>rosids</taxon>
        <taxon>fabids</taxon>
        <taxon>Fabales</taxon>
        <taxon>Fabaceae</taxon>
        <taxon>Papilionoideae</taxon>
        <taxon>50 kb inversion clade</taxon>
        <taxon>NPAAA clade</taxon>
        <taxon>indigoferoid/millettioid clade</taxon>
        <taxon>Phaseoleae</taxon>
        <taxon>Clitoria</taxon>
    </lineage>
</organism>
<sequence length="139" mass="15841">MCSHCGKFGYTVDTCYKKHGFPPHFKFKNQNYDQSNSNVVFQNDNHNVVKQDIEGLKADMQSQQFGFIVKQYQRLLALLQQSQSSNNVSNQVSVIPSTATTFVHNESSHNVIVKSSFLASWVEYCGNWRLLSLPLYGKV</sequence>
<dbReference type="AlphaFoldDB" id="A0AAN9II82"/>
<dbReference type="PANTHER" id="PTHR34222:SF99">
    <property type="entry name" value="PROTEIN, PUTATIVE-RELATED"/>
    <property type="match status" value="1"/>
</dbReference>
<evidence type="ECO:0000313" key="2">
    <source>
        <dbReference type="Proteomes" id="UP001359559"/>
    </source>
</evidence>
<evidence type="ECO:0000313" key="1">
    <source>
        <dbReference type="EMBL" id="KAK7280087.1"/>
    </source>
</evidence>
<dbReference type="EMBL" id="JAYKXN010000006">
    <property type="protein sequence ID" value="KAK7280087.1"/>
    <property type="molecule type" value="Genomic_DNA"/>
</dbReference>
<reference evidence="1 2" key="1">
    <citation type="submission" date="2024-01" db="EMBL/GenBank/DDBJ databases">
        <title>The genomes of 5 underutilized Papilionoideae crops provide insights into root nodulation and disease resistance.</title>
        <authorList>
            <person name="Yuan L."/>
        </authorList>
    </citation>
    <scope>NUCLEOTIDE SEQUENCE [LARGE SCALE GENOMIC DNA]</scope>
    <source>
        <strain evidence="1">LY-2023</strain>
        <tissue evidence="1">Leaf</tissue>
    </source>
</reference>
<dbReference type="PANTHER" id="PTHR34222">
    <property type="entry name" value="GAG_PRE-INTEGRS DOMAIN-CONTAINING PROTEIN"/>
    <property type="match status" value="1"/>
</dbReference>